<gene>
    <name evidence="5" type="ORF">ABT322_00435</name>
</gene>
<dbReference type="EMBL" id="JBEPCV010000001">
    <property type="protein sequence ID" value="MER6902246.1"/>
    <property type="molecule type" value="Genomic_DNA"/>
</dbReference>
<feature type="region of interest" description="Disordered" evidence="2">
    <location>
        <begin position="138"/>
        <end position="170"/>
    </location>
</feature>
<proteinExistence type="predicted"/>
<feature type="compositionally biased region" description="Gly residues" evidence="2">
    <location>
        <begin position="150"/>
        <end position="161"/>
    </location>
</feature>
<keyword evidence="3" id="KW-1133">Transmembrane helix</keyword>
<feature type="transmembrane region" description="Helical" evidence="3">
    <location>
        <begin position="22"/>
        <end position="44"/>
    </location>
</feature>
<evidence type="ECO:0000256" key="1">
    <source>
        <dbReference type="SAM" id="Coils"/>
    </source>
</evidence>
<comment type="caution">
    <text evidence="5">The sequence shown here is derived from an EMBL/GenBank/DDBJ whole genome shotgun (WGS) entry which is preliminary data.</text>
</comment>
<evidence type="ECO:0000256" key="2">
    <source>
        <dbReference type="SAM" id="MobiDB-lite"/>
    </source>
</evidence>
<feature type="compositionally biased region" description="Basic and acidic residues" evidence="2">
    <location>
        <begin position="138"/>
        <end position="149"/>
    </location>
</feature>
<dbReference type="InterPro" id="IPR019692">
    <property type="entry name" value="CFP-6_PH"/>
</dbReference>
<reference evidence="5 6" key="1">
    <citation type="submission" date="2024-06" db="EMBL/GenBank/DDBJ databases">
        <title>The Natural Products Discovery Center: Release of the First 8490 Sequenced Strains for Exploring Actinobacteria Biosynthetic Diversity.</title>
        <authorList>
            <person name="Kalkreuter E."/>
            <person name="Kautsar S.A."/>
            <person name="Yang D."/>
            <person name="Bader C.D."/>
            <person name="Teijaro C.N."/>
            <person name="Fluegel L."/>
            <person name="Davis C.M."/>
            <person name="Simpson J.R."/>
            <person name="Lauterbach L."/>
            <person name="Steele A.D."/>
            <person name="Gui C."/>
            <person name="Meng S."/>
            <person name="Li G."/>
            <person name="Viehrig K."/>
            <person name="Ye F."/>
            <person name="Su P."/>
            <person name="Kiefer A.F."/>
            <person name="Nichols A."/>
            <person name="Cepeda A.J."/>
            <person name="Yan W."/>
            <person name="Fan B."/>
            <person name="Jiang Y."/>
            <person name="Adhikari A."/>
            <person name="Zheng C.-J."/>
            <person name="Schuster L."/>
            <person name="Cowan T.M."/>
            <person name="Smanski M.J."/>
            <person name="Chevrette M.G."/>
            <person name="De Carvalho L.P.S."/>
            <person name="Shen B."/>
        </authorList>
    </citation>
    <scope>NUCLEOTIDE SEQUENCE [LARGE SCALE GENOMIC DNA]</scope>
    <source>
        <strain evidence="5 6">NPDC000632</strain>
    </source>
</reference>
<protein>
    <submittedName>
        <fullName evidence="5">PH domain-containing protein</fullName>
    </submittedName>
</protein>
<feature type="transmembrane region" description="Helical" evidence="3">
    <location>
        <begin position="207"/>
        <end position="228"/>
    </location>
</feature>
<name>A0ABV1V6X3_9ACTN</name>
<sequence length="229" mass="24518">MTTPEPQSPAPQPSEPASKDRVYRSLAGIVGGVLLLALVAWLGIDAVVSGEGSTPWKALATMLFLVPLAAAYTLRPAVFANEERLRVRNPLRVLVLPWDQVASLRAGYSNEVFDKSGTKYQLWAIPVSLRARKKAAQREDRRLAGDTRGRGGLGGMTGGTRPGAIEDGPVRAEGDRAMDELRALLEAHEQRASERTDTAQGEVTVRWAYEIVAPAVAGAVLLAVLLSVG</sequence>
<evidence type="ECO:0000256" key="3">
    <source>
        <dbReference type="SAM" id="Phobius"/>
    </source>
</evidence>
<keyword evidence="6" id="KW-1185">Reference proteome</keyword>
<evidence type="ECO:0000313" key="5">
    <source>
        <dbReference type="EMBL" id="MER6902246.1"/>
    </source>
</evidence>
<feature type="transmembrane region" description="Helical" evidence="3">
    <location>
        <begin position="56"/>
        <end position="74"/>
    </location>
</feature>
<evidence type="ECO:0000259" key="4">
    <source>
        <dbReference type="Pfam" id="PF10756"/>
    </source>
</evidence>
<dbReference type="Pfam" id="PF10756">
    <property type="entry name" value="bPH_6"/>
    <property type="match status" value="1"/>
</dbReference>
<keyword evidence="3" id="KW-0812">Transmembrane</keyword>
<feature type="coiled-coil region" evidence="1">
    <location>
        <begin position="171"/>
        <end position="198"/>
    </location>
</feature>
<evidence type="ECO:0000313" key="6">
    <source>
        <dbReference type="Proteomes" id="UP001490330"/>
    </source>
</evidence>
<accession>A0ABV1V6X3</accession>
<dbReference type="RefSeq" id="WP_350714199.1">
    <property type="nucleotide sequence ID" value="NZ_JBEPCO010000001.1"/>
</dbReference>
<keyword evidence="3" id="KW-0472">Membrane</keyword>
<dbReference type="Proteomes" id="UP001490330">
    <property type="component" value="Unassembled WGS sequence"/>
</dbReference>
<feature type="domain" description="Low molecular weight protein antigen 6 PH" evidence="4">
    <location>
        <begin position="75"/>
        <end position="149"/>
    </location>
</feature>
<keyword evidence="1" id="KW-0175">Coiled coil</keyword>
<organism evidence="5 6">
    <name type="scientific">Streptomyces flaveolus</name>
    <dbReference type="NCBI Taxonomy" id="67297"/>
    <lineage>
        <taxon>Bacteria</taxon>
        <taxon>Bacillati</taxon>
        <taxon>Actinomycetota</taxon>
        <taxon>Actinomycetes</taxon>
        <taxon>Kitasatosporales</taxon>
        <taxon>Streptomycetaceae</taxon>
        <taxon>Streptomyces</taxon>
    </lineage>
</organism>